<proteinExistence type="predicted"/>
<dbReference type="AlphaFoldDB" id="A0A226D7H2"/>
<sequence>MPSPELVKALDIYSKYFQKHLETAPIMWDTTTRRFYYVSSLDKLFDWIWNMSVITTFIGLGSIVFVLGRDIIVDRKTLPLFNIIGLALMGIMGVAVVGIAIALVFYGKDFAYGWNELHQMEDQLSDMRAQQSHRNIPQEQDYFGKGLTIMMKILPFYMFVFPVVGLITKLDPFYIIFSLAGSYIKDPFALQFFTFGTTIIRALLIFTSVVEALRHTSLVLVMFAAALYTGGKNCTHLLAISVSRNAVEMSKLISIVYQLDLHIRLMSKFQESCTTALFGFGLFAGVLINVGSIQLMDVLPFWFYVYFPSASVMVVLTISVLLPQAQIVNDRSKGVIEKWKIAVMGEWDTRKKAYLRKKLKTLKPAGLQVGIHEVRFFTIERSTKAAFYVKILDNTINLSLAIPPGALNTRFGGLA</sequence>
<feature type="transmembrane region" description="Helical" evidence="1">
    <location>
        <begin position="301"/>
        <end position="322"/>
    </location>
</feature>
<organism evidence="2 3">
    <name type="scientific">Folsomia candida</name>
    <name type="common">Springtail</name>
    <dbReference type="NCBI Taxonomy" id="158441"/>
    <lineage>
        <taxon>Eukaryota</taxon>
        <taxon>Metazoa</taxon>
        <taxon>Ecdysozoa</taxon>
        <taxon>Arthropoda</taxon>
        <taxon>Hexapoda</taxon>
        <taxon>Collembola</taxon>
        <taxon>Entomobryomorpha</taxon>
        <taxon>Isotomoidea</taxon>
        <taxon>Isotomidae</taxon>
        <taxon>Proisotominae</taxon>
        <taxon>Folsomia</taxon>
    </lineage>
</organism>
<name>A0A226D7H2_FOLCA</name>
<keyword evidence="3" id="KW-1185">Reference proteome</keyword>
<dbReference type="EMBL" id="LNIX01000032">
    <property type="protein sequence ID" value="OXA40818.1"/>
    <property type="molecule type" value="Genomic_DNA"/>
</dbReference>
<keyword evidence="1" id="KW-0472">Membrane</keyword>
<protein>
    <submittedName>
        <fullName evidence="2">Citrate-sodium symporter</fullName>
    </submittedName>
</protein>
<feature type="transmembrane region" description="Helical" evidence="1">
    <location>
        <begin position="273"/>
        <end position="295"/>
    </location>
</feature>
<feature type="transmembrane region" description="Helical" evidence="1">
    <location>
        <begin position="188"/>
        <end position="206"/>
    </location>
</feature>
<gene>
    <name evidence="2" type="ORF">Fcan01_24554</name>
</gene>
<accession>A0A226D7H2</accession>
<keyword evidence="1" id="KW-1133">Transmembrane helix</keyword>
<comment type="caution">
    <text evidence="2">The sequence shown here is derived from an EMBL/GenBank/DDBJ whole genome shotgun (WGS) entry which is preliminary data.</text>
</comment>
<reference evidence="2 3" key="1">
    <citation type="submission" date="2015-12" db="EMBL/GenBank/DDBJ databases">
        <title>The genome of Folsomia candida.</title>
        <authorList>
            <person name="Faddeeva A."/>
            <person name="Derks M.F."/>
            <person name="Anvar Y."/>
            <person name="Smit S."/>
            <person name="Van Straalen N."/>
            <person name="Roelofs D."/>
        </authorList>
    </citation>
    <scope>NUCLEOTIDE SEQUENCE [LARGE SCALE GENOMIC DNA]</scope>
    <source>
        <strain evidence="2 3">VU population</strain>
        <tissue evidence="2">Whole body</tissue>
    </source>
</reference>
<dbReference type="Proteomes" id="UP000198287">
    <property type="component" value="Unassembled WGS sequence"/>
</dbReference>
<feature type="transmembrane region" description="Helical" evidence="1">
    <location>
        <begin position="212"/>
        <end position="231"/>
    </location>
</feature>
<feature type="transmembrane region" description="Helical" evidence="1">
    <location>
        <begin position="156"/>
        <end position="176"/>
    </location>
</feature>
<evidence type="ECO:0000256" key="1">
    <source>
        <dbReference type="SAM" id="Phobius"/>
    </source>
</evidence>
<feature type="transmembrane region" description="Helical" evidence="1">
    <location>
        <begin position="47"/>
        <end position="68"/>
    </location>
</feature>
<keyword evidence="1" id="KW-0812">Transmembrane</keyword>
<evidence type="ECO:0000313" key="2">
    <source>
        <dbReference type="EMBL" id="OXA40818.1"/>
    </source>
</evidence>
<feature type="transmembrane region" description="Helical" evidence="1">
    <location>
        <begin position="80"/>
        <end position="106"/>
    </location>
</feature>
<evidence type="ECO:0000313" key="3">
    <source>
        <dbReference type="Proteomes" id="UP000198287"/>
    </source>
</evidence>